<keyword evidence="7" id="KW-0067">ATP-binding</keyword>
<evidence type="ECO:0000256" key="3">
    <source>
        <dbReference type="ARBA" id="ARBA00022664"/>
    </source>
</evidence>
<evidence type="ECO:0000256" key="2">
    <source>
        <dbReference type="ARBA" id="ARBA00012552"/>
    </source>
</evidence>
<dbReference type="InterPro" id="IPR014001">
    <property type="entry name" value="Helicase_ATP-bd"/>
</dbReference>
<feature type="compositionally biased region" description="Basic and acidic residues" evidence="14">
    <location>
        <begin position="215"/>
        <end position="233"/>
    </location>
</feature>
<organism evidence="18 19">
    <name type="scientific">Stemphylium lycopersici</name>
    <name type="common">Tomato gray leaf spot disease fungus</name>
    <name type="synonym">Thyrospora lycopersici</name>
    <dbReference type="NCBI Taxonomy" id="183478"/>
    <lineage>
        <taxon>Eukaryota</taxon>
        <taxon>Fungi</taxon>
        <taxon>Dikarya</taxon>
        <taxon>Ascomycota</taxon>
        <taxon>Pezizomycotina</taxon>
        <taxon>Dothideomycetes</taxon>
        <taxon>Pleosporomycetidae</taxon>
        <taxon>Pleosporales</taxon>
        <taxon>Pleosporineae</taxon>
        <taxon>Pleosporaceae</taxon>
        <taxon>Stemphylium</taxon>
    </lineage>
</organism>
<feature type="compositionally biased region" description="Basic and acidic residues" evidence="14">
    <location>
        <begin position="43"/>
        <end position="56"/>
    </location>
</feature>
<dbReference type="Proteomes" id="UP000249619">
    <property type="component" value="Unassembled WGS sequence"/>
</dbReference>
<dbReference type="FunFam" id="3.40.50.300:FF:000079">
    <property type="entry name" value="probable ATP-dependent RNA helicase DDX17"/>
    <property type="match status" value="1"/>
</dbReference>
<keyword evidence="3" id="KW-0507">mRNA processing</keyword>
<evidence type="ECO:0000256" key="7">
    <source>
        <dbReference type="ARBA" id="ARBA00022840"/>
    </source>
</evidence>
<accession>A0A364MVZ4</accession>
<dbReference type="GO" id="GO:0016887">
    <property type="term" value="F:ATP hydrolysis activity"/>
    <property type="evidence" value="ECO:0007669"/>
    <property type="project" value="RHEA"/>
</dbReference>
<protein>
    <recommendedName>
        <fullName evidence="2">RNA helicase</fullName>
        <ecNumber evidence="2">3.6.4.13</ecNumber>
    </recommendedName>
</protein>
<dbReference type="InterPro" id="IPR011545">
    <property type="entry name" value="DEAD/DEAH_box_helicase_dom"/>
</dbReference>
<feature type="domain" description="Helicase C-terminal" evidence="16">
    <location>
        <begin position="613"/>
        <end position="759"/>
    </location>
</feature>
<feature type="compositionally biased region" description="Acidic residues" evidence="14">
    <location>
        <begin position="186"/>
        <end position="210"/>
    </location>
</feature>
<evidence type="ECO:0000259" key="15">
    <source>
        <dbReference type="PROSITE" id="PS51192"/>
    </source>
</evidence>
<feature type="region of interest" description="Disordered" evidence="14">
    <location>
        <begin position="43"/>
        <end position="283"/>
    </location>
</feature>
<dbReference type="InterPro" id="IPR014014">
    <property type="entry name" value="RNA_helicase_DEAD_Q_motif"/>
</dbReference>
<evidence type="ECO:0000259" key="16">
    <source>
        <dbReference type="PROSITE" id="PS51194"/>
    </source>
</evidence>
<evidence type="ECO:0000256" key="11">
    <source>
        <dbReference type="ARBA" id="ARBA00038511"/>
    </source>
</evidence>
<keyword evidence="4" id="KW-0547">Nucleotide-binding</keyword>
<feature type="compositionally biased region" description="Low complexity" evidence="14">
    <location>
        <begin position="822"/>
        <end position="838"/>
    </location>
</feature>
<dbReference type="Pfam" id="PF00270">
    <property type="entry name" value="DEAD"/>
    <property type="match status" value="1"/>
</dbReference>
<dbReference type="PROSITE" id="PS51195">
    <property type="entry name" value="Q_MOTIF"/>
    <property type="match status" value="1"/>
</dbReference>
<name>A0A364MVZ4_STELY</name>
<comment type="function">
    <text evidence="10">ATP-dependent RNA helicase involved spliceosome assembly and in nuclear splicing. Catalyzes an ATP-dependent conformational change of U2 snRNP. Bridges U1 and U2 snRNPs and enables stable U2 snRNP association with intron RNA.</text>
</comment>
<feature type="compositionally biased region" description="Polar residues" evidence="14">
    <location>
        <begin position="128"/>
        <end position="140"/>
    </location>
</feature>
<dbReference type="GO" id="GO:0003724">
    <property type="term" value="F:RNA helicase activity"/>
    <property type="evidence" value="ECO:0007669"/>
    <property type="project" value="UniProtKB-EC"/>
</dbReference>
<comment type="caution">
    <text evidence="18">The sequence shown here is derived from an EMBL/GenBank/DDBJ whole genome shotgun (WGS) entry which is preliminary data.</text>
</comment>
<dbReference type="GO" id="GO:0008380">
    <property type="term" value="P:RNA splicing"/>
    <property type="evidence" value="ECO:0007669"/>
    <property type="project" value="UniProtKB-KW"/>
</dbReference>
<dbReference type="GO" id="GO:0006397">
    <property type="term" value="P:mRNA processing"/>
    <property type="evidence" value="ECO:0007669"/>
    <property type="project" value="UniProtKB-KW"/>
</dbReference>
<feature type="region of interest" description="Disordered" evidence="14">
    <location>
        <begin position="822"/>
        <end position="842"/>
    </location>
</feature>
<comment type="catalytic activity">
    <reaction evidence="12">
        <text>ATP + H2O = ADP + phosphate + H(+)</text>
        <dbReference type="Rhea" id="RHEA:13065"/>
        <dbReference type="ChEBI" id="CHEBI:15377"/>
        <dbReference type="ChEBI" id="CHEBI:15378"/>
        <dbReference type="ChEBI" id="CHEBI:30616"/>
        <dbReference type="ChEBI" id="CHEBI:43474"/>
        <dbReference type="ChEBI" id="CHEBI:456216"/>
        <dbReference type="EC" id="3.6.4.13"/>
    </reaction>
</comment>
<dbReference type="GO" id="GO:0003676">
    <property type="term" value="F:nucleic acid binding"/>
    <property type="evidence" value="ECO:0007669"/>
    <property type="project" value="InterPro"/>
</dbReference>
<feature type="compositionally biased region" description="Basic and acidic residues" evidence="14">
    <location>
        <begin position="160"/>
        <end position="173"/>
    </location>
</feature>
<feature type="compositionally biased region" description="Basic and acidic residues" evidence="14">
    <location>
        <begin position="94"/>
        <end position="108"/>
    </location>
</feature>
<keyword evidence="19" id="KW-1185">Reference proteome</keyword>
<dbReference type="InterPro" id="IPR027417">
    <property type="entry name" value="P-loop_NTPase"/>
</dbReference>
<comment type="subcellular location">
    <subcellularLocation>
        <location evidence="1">Nucleus</location>
    </subcellularLocation>
</comment>
<dbReference type="GO" id="GO:0005634">
    <property type="term" value="C:nucleus"/>
    <property type="evidence" value="ECO:0007669"/>
    <property type="project" value="UniProtKB-SubCell"/>
</dbReference>
<dbReference type="SUPFAM" id="SSF52540">
    <property type="entry name" value="P-loop containing nucleoside triphosphate hydrolases"/>
    <property type="match status" value="1"/>
</dbReference>
<dbReference type="InterPro" id="IPR056149">
    <property type="entry name" value="PRP5/DDX46/KHDC4_KH"/>
</dbReference>
<dbReference type="CDD" id="cd18787">
    <property type="entry name" value="SF2_C_DEAD"/>
    <property type="match status" value="1"/>
</dbReference>
<evidence type="ECO:0000256" key="10">
    <source>
        <dbReference type="ARBA" id="ARBA00037330"/>
    </source>
</evidence>
<proteinExistence type="inferred from homology"/>
<dbReference type="EC" id="3.6.4.13" evidence="2"/>
<dbReference type="InterPro" id="IPR001650">
    <property type="entry name" value="Helicase_C-like"/>
</dbReference>
<dbReference type="Pfam" id="PF23469">
    <property type="entry name" value="KH_12"/>
    <property type="match status" value="1"/>
</dbReference>
<evidence type="ECO:0000259" key="17">
    <source>
        <dbReference type="PROSITE" id="PS51195"/>
    </source>
</evidence>
<keyword evidence="9" id="KW-0539">Nucleus</keyword>
<sequence>MTETGAAALPHADRALDRRPHQRQTAGAIDKLADRAAKLAEWKKRNAERLAKEKTDTPGSGASPAGTAPATPPPASASETKPDTAKTKVLQKSATEKLKQKQPEKSTFKLDASAAARPLDMAKPAGKTVTTASNLTSAKGNGNIGSFGLRAKTAAEDEAETSRKALLDEEGPTRKRKLQALPEFTANDEADGAEDDGAMSDIGSDGEENNAELQARLEKRRADIANENHKDTAMEEAPAVQVPAADKMDVDENAGAEEDEVDPLDAFMADLSEPQPSRNAPSGQAMFADELEPVETSVEAQDLLELRAAKKKKKEVATVNHDKVEYEPFRKEFYTEPVEVSQMTAEEVADLRHELDGIKVKPDDVPRPVTKWAQMGLLQATMDVFTRVRYERPTSIQAQAAPISLSGRDLIGVAKTGSGKTLAFGIPMIRHILDQRPLKPADGPIGLILAPTRELSLQIVAELKPFLSASGITIKCAYGGQPISDQIAMIKRGGIHILCGTPGRLIDLMTANQGRVLSFRRITYVVLDEADRMFDMGFEPQVMKILANVRPDRQTVLFSATMPKNMVALARKALNNPAEVTIGGRSKVAPEITQIISIVPNSYEKKINKTLLHLGQLFSEDENAQVLIFTERQETAEDLLSKLYKAKYFSVNTIHGAKDQTDRNEAISDFRQGVLSILIATSVAARGLDVPGLALVLNFDCPTHLEDYVHRCGRTGRAGNKGTAITLVENPGQERFAIHIVKALKESGAEVPEKLQEMANTFHEKAKAGTEKYYGGFGGKGLDKLDAARALEKKREKRGLKLEGIDDSDEEEEIIPIIKKPEVAGPGAAKPAEGAAPAAEDEDQPHWMKLLNSKIVVSKTERPEAAASGKPMSARERAMAAASKVDGRLSKKCMIHAGQPIDNKGPDAGLYHSTIEINDFPQKARWAVTNRTNVAKILEQTGVSITTKGNFYPPGKQPGETDLPKLYILVEGDTENIVTQAMMELTRLLREGTIAAEDASATRGPTGKYSVI</sequence>
<dbReference type="AlphaFoldDB" id="A0A364MVZ4"/>
<feature type="compositionally biased region" description="Acidic residues" evidence="14">
    <location>
        <begin position="249"/>
        <end position="263"/>
    </location>
</feature>
<evidence type="ECO:0000256" key="5">
    <source>
        <dbReference type="ARBA" id="ARBA00022801"/>
    </source>
</evidence>
<dbReference type="PROSITE" id="PS51192">
    <property type="entry name" value="HELICASE_ATP_BIND_1"/>
    <property type="match status" value="1"/>
</dbReference>
<dbReference type="InterPro" id="IPR000629">
    <property type="entry name" value="RNA-helicase_DEAD-box_CS"/>
</dbReference>
<dbReference type="Pfam" id="PF00271">
    <property type="entry name" value="Helicase_C"/>
    <property type="match status" value="1"/>
</dbReference>
<dbReference type="GO" id="GO:0005524">
    <property type="term" value="F:ATP binding"/>
    <property type="evidence" value="ECO:0007669"/>
    <property type="project" value="UniProtKB-KW"/>
</dbReference>
<keyword evidence="6 18" id="KW-0347">Helicase</keyword>
<reference evidence="19" key="1">
    <citation type="submission" date="2018-05" db="EMBL/GenBank/DDBJ databases">
        <title>Draft genome sequence of Stemphylium lycopersici strain CIDEFI 213.</title>
        <authorList>
            <person name="Medina R."/>
            <person name="Franco M.E.E."/>
            <person name="Lucentini C.G."/>
            <person name="Saparrat M.C.N."/>
            <person name="Balatti P.A."/>
        </authorList>
    </citation>
    <scope>NUCLEOTIDE SEQUENCE [LARGE SCALE GENOMIC DNA]</scope>
    <source>
        <strain evidence="19">CIDEFI 213</strain>
    </source>
</reference>
<feature type="domain" description="Helicase ATP-binding" evidence="15">
    <location>
        <begin position="401"/>
        <end position="580"/>
    </location>
</feature>
<evidence type="ECO:0000256" key="6">
    <source>
        <dbReference type="ARBA" id="ARBA00022806"/>
    </source>
</evidence>
<feature type="region of interest" description="Disordered" evidence="14">
    <location>
        <begin position="1"/>
        <end position="29"/>
    </location>
</feature>
<comment type="similarity">
    <text evidence="11">Belongs to the DEAD box helicase family. DDX46/PRP5 subfamily.</text>
</comment>
<dbReference type="SMART" id="SM00490">
    <property type="entry name" value="HELICc"/>
    <property type="match status" value="1"/>
</dbReference>
<evidence type="ECO:0000256" key="8">
    <source>
        <dbReference type="ARBA" id="ARBA00023187"/>
    </source>
</evidence>
<feature type="domain" description="DEAD-box RNA helicase Q" evidence="17">
    <location>
        <begin position="370"/>
        <end position="398"/>
    </location>
</feature>
<keyword evidence="5 18" id="KW-0378">Hydrolase</keyword>
<dbReference type="Gene3D" id="3.40.50.300">
    <property type="entry name" value="P-loop containing nucleotide triphosphate hydrolases"/>
    <property type="match status" value="2"/>
</dbReference>
<evidence type="ECO:0000256" key="9">
    <source>
        <dbReference type="ARBA" id="ARBA00023242"/>
    </source>
</evidence>
<evidence type="ECO:0000313" key="19">
    <source>
        <dbReference type="Proteomes" id="UP000249619"/>
    </source>
</evidence>
<dbReference type="SMART" id="SM00487">
    <property type="entry name" value="DEXDc"/>
    <property type="match status" value="1"/>
</dbReference>
<evidence type="ECO:0000313" key="18">
    <source>
        <dbReference type="EMBL" id="RAR05195.1"/>
    </source>
</evidence>
<feature type="short sequence motif" description="Q motif" evidence="13">
    <location>
        <begin position="370"/>
        <end position="398"/>
    </location>
</feature>
<gene>
    <name evidence="18" type="ORF">DDE83_007513</name>
</gene>
<dbReference type="PROSITE" id="PS51194">
    <property type="entry name" value="HELICASE_CTER"/>
    <property type="match status" value="1"/>
</dbReference>
<evidence type="ECO:0000256" key="4">
    <source>
        <dbReference type="ARBA" id="ARBA00022741"/>
    </source>
</evidence>
<dbReference type="STRING" id="183478.A0A364MVZ4"/>
<dbReference type="EMBL" id="QGDH01000138">
    <property type="protein sequence ID" value="RAR05195.1"/>
    <property type="molecule type" value="Genomic_DNA"/>
</dbReference>
<dbReference type="PROSITE" id="PS00039">
    <property type="entry name" value="DEAD_ATP_HELICASE"/>
    <property type="match status" value="1"/>
</dbReference>
<evidence type="ECO:0000256" key="1">
    <source>
        <dbReference type="ARBA" id="ARBA00004123"/>
    </source>
</evidence>
<feature type="compositionally biased region" description="Low complexity" evidence="14">
    <location>
        <begin position="57"/>
        <end position="69"/>
    </location>
</feature>
<evidence type="ECO:0000256" key="13">
    <source>
        <dbReference type="PROSITE-ProRule" id="PRU00552"/>
    </source>
</evidence>
<evidence type="ECO:0000256" key="14">
    <source>
        <dbReference type="SAM" id="MobiDB-lite"/>
    </source>
</evidence>
<keyword evidence="8" id="KW-0508">mRNA splicing</keyword>
<evidence type="ECO:0000256" key="12">
    <source>
        <dbReference type="ARBA" id="ARBA00047984"/>
    </source>
</evidence>
<dbReference type="PANTHER" id="PTHR47958">
    <property type="entry name" value="ATP-DEPENDENT RNA HELICASE DBP3"/>
    <property type="match status" value="1"/>
</dbReference>